<dbReference type="AlphaFoldDB" id="A0A9D6QJY3"/>
<dbReference type="CDD" id="cd03230">
    <property type="entry name" value="ABC_DR_subfamily_A"/>
    <property type="match status" value="1"/>
</dbReference>
<dbReference type="InterPro" id="IPR027417">
    <property type="entry name" value="P-loop_NTPase"/>
</dbReference>
<dbReference type="GO" id="GO:0016887">
    <property type="term" value="F:ATP hydrolysis activity"/>
    <property type="evidence" value="ECO:0007669"/>
    <property type="project" value="InterPro"/>
</dbReference>
<dbReference type="SUPFAM" id="SSF52540">
    <property type="entry name" value="P-loop containing nucleoside triphosphate hydrolases"/>
    <property type="match status" value="1"/>
</dbReference>
<dbReference type="InterPro" id="IPR003439">
    <property type="entry name" value="ABC_transporter-like_ATP-bd"/>
</dbReference>
<comment type="caution">
    <text evidence="6">The sequence shown here is derived from an EMBL/GenBank/DDBJ whole genome shotgun (WGS) entry which is preliminary data.</text>
</comment>
<accession>A0A9D6QJY3</accession>
<evidence type="ECO:0000313" key="6">
    <source>
        <dbReference type="EMBL" id="MBI3539631.1"/>
    </source>
</evidence>
<reference evidence="6" key="1">
    <citation type="submission" date="2020-07" db="EMBL/GenBank/DDBJ databases">
        <title>Huge and variable diversity of episymbiotic CPR bacteria and DPANN archaea in groundwater ecosystems.</title>
        <authorList>
            <person name="He C.Y."/>
            <person name="Keren R."/>
            <person name="Whittaker M."/>
            <person name="Farag I.F."/>
            <person name="Doudna J."/>
            <person name="Cate J.H.D."/>
            <person name="Banfield J.F."/>
        </authorList>
    </citation>
    <scope>NUCLEOTIDE SEQUENCE</scope>
    <source>
        <strain evidence="6">NC_groundwater_928_Pr1_S-0.2um_72_17</strain>
    </source>
</reference>
<dbReference type="Pfam" id="PF00005">
    <property type="entry name" value="ABC_tran"/>
    <property type="match status" value="1"/>
</dbReference>
<dbReference type="InterPro" id="IPR017871">
    <property type="entry name" value="ABC_transporter-like_CS"/>
</dbReference>
<dbReference type="SMART" id="SM00382">
    <property type="entry name" value="AAA"/>
    <property type="match status" value="1"/>
</dbReference>
<gene>
    <name evidence="6" type="ORF">HY076_05110</name>
</gene>
<feature type="domain" description="ABC transporter" evidence="5">
    <location>
        <begin position="17"/>
        <end position="251"/>
    </location>
</feature>
<dbReference type="PROSITE" id="PS00211">
    <property type="entry name" value="ABC_TRANSPORTER_1"/>
    <property type="match status" value="1"/>
</dbReference>
<dbReference type="GO" id="GO:0005524">
    <property type="term" value="F:ATP binding"/>
    <property type="evidence" value="ECO:0007669"/>
    <property type="project" value="UniProtKB-KW"/>
</dbReference>
<dbReference type="PANTHER" id="PTHR43335:SF4">
    <property type="entry name" value="ABC TRANSPORTER, ATP-BINDING PROTEIN"/>
    <property type="match status" value="1"/>
</dbReference>
<evidence type="ECO:0000256" key="4">
    <source>
        <dbReference type="ARBA" id="ARBA00022840"/>
    </source>
</evidence>
<evidence type="ECO:0000256" key="3">
    <source>
        <dbReference type="ARBA" id="ARBA00022741"/>
    </source>
</evidence>
<name>A0A9D6QJY3_UNCEI</name>
<dbReference type="InterPro" id="IPR003593">
    <property type="entry name" value="AAA+_ATPase"/>
</dbReference>
<comment type="similarity">
    <text evidence="1">Belongs to the ABC transporter superfamily.</text>
</comment>
<organism evidence="6 7">
    <name type="scientific">Eiseniibacteriota bacterium</name>
    <dbReference type="NCBI Taxonomy" id="2212470"/>
    <lineage>
        <taxon>Bacteria</taxon>
        <taxon>Candidatus Eiseniibacteriota</taxon>
    </lineage>
</organism>
<evidence type="ECO:0000259" key="5">
    <source>
        <dbReference type="PROSITE" id="PS50893"/>
    </source>
</evidence>
<proteinExistence type="inferred from homology"/>
<keyword evidence="2" id="KW-0813">Transport</keyword>
<protein>
    <submittedName>
        <fullName evidence="6">ABC transporter ATP-binding protein</fullName>
    </submittedName>
</protein>
<dbReference type="Proteomes" id="UP000807850">
    <property type="component" value="Unassembled WGS sequence"/>
</dbReference>
<evidence type="ECO:0000256" key="1">
    <source>
        <dbReference type="ARBA" id="ARBA00005417"/>
    </source>
</evidence>
<dbReference type="Gene3D" id="3.40.50.300">
    <property type="entry name" value="P-loop containing nucleotide triphosphate hydrolases"/>
    <property type="match status" value="1"/>
</dbReference>
<dbReference type="PROSITE" id="PS50893">
    <property type="entry name" value="ABC_TRANSPORTER_2"/>
    <property type="match status" value="1"/>
</dbReference>
<dbReference type="EMBL" id="JACQAY010000158">
    <property type="protein sequence ID" value="MBI3539631.1"/>
    <property type="molecule type" value="Genomic_DNA"/>
</dbReference>
<evidence type="ECO:0000313" key="7">
    <source>
        <dbReference type="Proteomes" id="UP000807850"/>
    </source>
</evidence>
<dbReference type="PANTHER" id="PTHR43335">
    <property type="entry name" value="ABC TRANSPORTER, ATP-BINDING PROTEIN"/>
    <property type="match status" value="1"/>
</dbReference>
<keyword evidence="4 6" id="KW-0067">ATP-binding</keyword>
<keyword evidence="3" id="KW-0547">Nucleotide-binding</keyword>
<evidence type="ECO:0000256" key="2">
    <source>
        <dbReference type="ARBA" id="ARBA00022448"/>
    </source>
</evidence>
<sequence length="340" mass="37168">MIDRPAADRGPHGSAAVRTAGLAKSYRHPWTGRLVQGLHPLDFEVRRGEVMGYLGPNGAGKTTTLKLLTGLLKPTAGAGWLFDVSIDQVASRRSLGFLPEQPYFYEYLNGVEYLELAGRLSGLGAHDATRRATRWLGRVGLGDRPRLVLRKYSKGMLQRLGLAAALIHEPELLILDEPMSGLDPFGRRDVRDLILEQRARGTTVLFSSHILPDVEILCDRVAIVLHGRLTRVATVGELVSDSCQQVEIRCTGIDAIAVPPELGAVLTRLDRPCETVFTLADDARLNEAVAWLMRAGATVRAVTPQRATLEDLFLATAEAEDRSRHGVDGVERGADTRRSA</sequence>